<dbReference type="AlphaFoldDB" id="A0A1S9RN09"/>
<evidence type="ECO:0000313" key="3">
    <source>
        <dbReference type="EMBL" id="OOQ86909.1"/>
    </source>
</evidence>
<feature type="compositionally biased region" description="Polar residues" evidence="1">
    <location>
        <begin position="173"/>
        <end position="184"/>
    </location>
</feature>
<keyword evidence="2" id="KW-0472">Membrane</keyword>
<evidence type="ECO:0000256" key="1">
    <source>
        <dbReference type="SAM" id="MobiDB-lite"/>
    </source>
</evidence>
<dbReference type="EMBL" id="LJBN01000131">
    <property type="protein sequence ID" value="OOQ86909.1"/>
    <property type="molecule type" value="Genomic_DNA"/>
</dbReference>
<name>A0A1S9RN09_PENBI</name>
<feature type="compositionally biased region" description="Pro residues" evidence="1">
    <location>
        <begin position="69"/>
        <end position="85"/>
    </location>
</feature>
<feature type="compositionally biased region" description="Basic and acidic residues" evidence="1">
    <location>
        <begin position="156"/>
        <end position="172"/>
    </location>
</feature>
<gene>
    <name evidence="3" type="ORF">PEBR_19137</name>
</gene>
<protein>
    <submittedName>
        <fullName evidence="3">Peroxin Pex22-like protein</fullName>
    </submittedName>
</protein>
<comment type="caution">
    <text evidence="3">The sequence shown here is derived from an EMBL/GenBank/DDBJ whole genome shotgun (WGS) entry which is preliminary data.</text>
</comment>
<dbReference type="Proteomes" id="UP000190744">
    <property type="component" value="Unassembled WGS sequence"/>
</dbReference>
<feature type="region of interest" description="Disordered" evidence="1">
    <location>
        <begin position="156"/>
        <end position="205"/>
    </location>
</feature>
<reference evidence="4" key="1">
    <citation type="submission" date="2015-09" db="EMBL/GenBank/DDBJ databases">
        <authorList>
            <person name="Fill T.P."/>
            <person name="Baretta J.F."/>
            <person name="de Almeida L.G."/>
            <person name="Rocha M."/>
            <person name="de Souza D.H."/>
            <person name="Malavazi I."/>
            <person name="Cerdeira L.T."/>
            <person name="Hong H."/>
            <person name="Samborskyy M."/>
            <person name="de Vasconcelos A.T."/>
            <person name="Leadlay P."/>
            <person name="Rodrigues-Filho E."/>
        </authorList>
    </citation>
    <scope>NUCLEOTIDE SEQUENCE [LARGE SCALE GENOMIC DNA]</scope>
    <source>
        <strain evidence="4">LaBioMMi 136</strain>
    </source>
</reference>
<feature type="region of interest" description="Disordered" evidence="1">
    <location>
        <begin position="53"/>
        <end position="114"/>
    </location>
</feature>
<feature type="compositionally biased region" description="Basic and acidic residues" evidence="1">
    <location>
        <begin position="59"/>
        <end position="68"/>
    </location>
</feature>
<organism evidence="3 4">
    <name type="scientific">Penicillium brasilianum</name>
    <dbReference type="NCBI Taxonomy" id="104259"/>
    <lineage>
        <taxon>Eukaryota</taxon>
        <taxon>Fungi</taxon>
        <taxon>Dikarya</taxon>
        <taxon>Ascomycota</taxon>
        <taxon>Pezizomycotina</taxon>
        <taxon>Eurotiomycetes</taxon>
        <taxon>Eurotiomycetidae</taxon>
        <taxon>Eurotiales</taxon>
        <taxon>Aspergillaceae</taxon>
        <taxon>Penicillium</taxon>
    </lineage>
</organism>
<accession>A0A1S9RN09</accession>
<sequence>MSFPQDSRRRRGGAGSGFSSTGRRTAMGYWIPLALTVGVATLSIAAWIWSERDEDDEDDRPHDGRDGHYPPPPPGTVDSSYPPPSYDTEDYARGTGTGAAPGDNPYDPSFMGRMQGALRRTPSPQQLFDGASRRVMAGVTAAGAYVGGALTSIREENRGDFEDHTRWSEEAQSRATQSDQQTAAAPTMTGALPGRTPAAGQNPFEKKKKKTVAIVVSSLTPPDSDEFASEHASILSHLPEHVDLDTSRIFVLIYAPDLKHAIGQGSTSRQTTSIASSYSNIATEEANSSAEFVGDLANVEPRQDDELDGTSPLFKTLYTQAQAIVEKETMIMPFSTAGGYVHLVRHLSPDLVYVQESLTGNEGDAVQHISGWVRQVIVVVGDEGGRGGLIDSDDESALADKGEKWWQKEGTIGIGKRIDVVDALRVGDDWRRRVRGLD</sequence>
<evidence type="ECO:0000256" key="2">
    <source>
        <dbReference type="SAM" id="Phobius"/>
    </source>
</evidence>
<feature type="transmembrane region" description="Helical" evidence="2">
    <location>
        <begin position="29"/>
        <end position="49"/>
    </location>
</feature>
<feature type="region of interest" description="Disordered" evidence="1">
    <location>
        <begin position="1"/>
        <end position="21"/>
    </location>
</feature>
<proteinExistence type="predicted"/>
<keyword evidence="2" id="KW-0812">Transmembrane</keyword>
<keyword evidence="2" id="KW-1133">Transmembrane helix</keyword>
<evidence type="ECO:0000313" key="4">
    <source>
        <dbReference type="Proteomes" id="UP000190744"/>
    </source>
</evidence>